<dbReference type="EMBL" id="CP108195">
    <property type="protein sequence ID" value="WTS11726.1"/>
    <property type="molecule type" value="Genomic_DNA"/>
</dbReference>
<evidence type="ECO:0008006" key="2">
    <source>
        <dbReference type="Google" id="ProtNLM"/>
    </source>
</evidence>
<accession>A0AAU1U279</accession>
<organism evidence="1">
    <name type="scientific">Streptomyces sp. NBC_00119</name>
    <dbReference type="NCBI Taxonomy" id="2975659"/>
    <lineage>
        <taxon>Bacteria</taxon>
        <taxon>Bacillati</taxon>
        <taxon>Actinomycetota</taxon>
        <taxon>Actinomycetes</taxon>
        <taxon>Kitasatosporales</taxon>
        <taxon>Streptomycetaceae</taxon>
        <taxon>Streptomyces</taxon>
    </lineage>
</organism>
<dbReference type="InterPro" id="IPR027417">
    <property type="entry name" value="P-loop_NTPase"/>
</dbReference>
<dbReference type="SUPFAM" id="SSF52540">
    <property type="entry name" value="P-loop containing nucleoside triphosphate hydrolases"/>
    <property type="match status" value="2"/>
</dbReference>
<dbReference type="AlphaFoldDB" id="A0AAU1U279"/>
<proteinExistence type="predicted"/>
<gene>
    <name evidence="1" type="ORF">OHU69_12185</name>
</gene>
<protein>
    <recommendedName>
        <fullName evidence="2">Helicase ATP-binding domain-containing protein</fullName>
    </recommendedName>
</protein>
<reference evidence="1" key="1">
    <citation type="submission" date="2022-10" db="EMBL/GenBank/DDBJ databases">
        <title>The complete genomes of actinobacterial strains from the NBC collection.</title>
        <authorList>
            <person name="Joergensen T.S."/>
            <person name="Alvarez Arevalo M."/>
            <person name="Sterndorff E.B."/>
            <person name="Faurdal D."/>
            <person name="Vuksanovic O."/>
            <person name="Mourched A.-S."/>
            <person name="Charusanti P."/>
            <person name="Shaw S."/>
            <person name="Blin K."/>
            <person name="Weber T."/>
        </authorList>
    </citation>
    <scope>NUCLEOTIDE SEQUENCE</scope>
    <source>
        <strain evidence="1">NBC_00119</strain>
    </source>
</reference>
<name>A0AAU1U279_9ACTN</name>
<sequence>MSQMTVKDSFVRAALALAAHYFPQQDGEGKPLASFRHAAFFASCKPQAWERWNELDSEERQLVAEVMKLSNPDLVDEKRFASTARILLGAMETGDEEDAEGTRQLFTLAGDPLTATAAYPLLGGDYLGYAKSLLAPFRRPSNRRKPHDFAPPGKTYETNERTEGNEIVHGRVTIPRFPAFTQPLGHDALPALTTRPGLSTVQVRVQELKDIARLLDTQYEDTEAGPWLHKVLTSLLDRVKARDTDTVDVLDLLSGRTQIFHAPTGTGKSVLVRLLGSWAALNNYRVTLLVPDVKATLASVWDISRDLEILHRAGKTEDLATCAPLMSPSSRHDRALKHASLVKEDPEAPGEWGKRGRRDVDHLAYGCAQQHWLDSAGIYRPGKENCLGLRGGAEMLACPWIPTCGKFAPAYQAADARVIVTNHHNFIQGTMRVGVQIDGRPIRAVTVREFVLRASDFVIIDEIDAFQAVAVDRCATTVDLHSRHPWTAEPQILDTAAKHLPLRFEDQLIEPVSHVRLMAESLLTGLCTKAFRLNHHDDARVPRLRHEYDYEGWRLPRSKDRELIGLLFPEYQVSDGQPIPAEAIHRLNALVPGLDLDDDVEADSAAPMLLAPEWERVSNVLGAVVSPRGVNQRDALKLRLHEALAPMISDGRARNRAIDHLLIRTLMSELDGSLAVLRDTAQSLRHSGLLSANRIIDSMRSGGIADVLPHGTIGKPINGYRVTGMKNPEKDAKLSAQHMAGDPHTYVSELGGLVSLITAGVERPVFGLSATAYFPQAVKEHVHAPVMWWMTDAQEESILVESSAITYGNGHRKAGERIPIAGQFPSDKPEALREIGERLYETKLSRKLTRLAKAESTRARARVILTANSYEQCGHIATGLAKAKGLSHRVCVLVREEDRLSNVRHLPDPSLVRRITVEEVEEFPQFGDILIAPLANIARGLNIVVNLRSAIHSIYLCVRPPLIIDDPTWMYGSVNAAGINSLPQHGTSDPVQAVQTARTAARDHLTTILRSSPQLSTMDLVLQEQMVAGMLVSLIQLAGRARRGGTNMELHFVDYAFHDETWSSDLASIIERMAARWLPEERRQMAELYGEAVNAFLTYAGVDLALSA</sequence>
<evidence type="ECO:0000313" key="1">
    <source>
        <dbReference type="EMBL" id="WTS11726.1"/>
    </source>
</evidence>